<feature type="compositionally biased region" description="Basic and acidic residues" evidence="1">
    <location>
        <begin position="11"/>
        <end position="30"/>
    </location>
</feature>
<evidence type="ECO:0000313" key="3">
    <source>
        <dbReference type="Proteomes" id="UP000054481"/>
    </source>
</evidence>
<evidence type="ECO:0000313" key="2">
    <source>
        <dbReference type="EMBL" id="KJZ71496.1"/>
    </source>
</evidence>
<sequence length="97" mass="11216">MWPVAYQFDKYGPRDKDKRPRSPSETDTAIRPRTAPITKEIRRPESEIDECRPQCQRGFIGTNRSSPEKRRGAGRKGGEMPRVLGRVHSKRALPTRR</sequence>
<organism evidence="2 3">
    <name type="scientific">Hirsutella minnesotensis 3608</name>
    <dbReference type="NCBI Taxonomy" id="1043627"/>
    <lineage>
        <taxon>Eukaryota</taxon>
        <taxon>Fungi</taxon>
        <taxon>Dikarya</taxon>
        <taxon>Ascomycota</taxon>
        <taxon>Pezizomycotina</taxon>
        <taxon>Sordariomycetes</taxon>
        <taxon>Hypocreomycetidae</taxon>
        <taxon>Hypocreales</taxon>
        <taxon>Ophiocordycipitaceae</taxon>
        <taxon>Hirsutella</taxon>
    </lineage>
</organism>
<reference evidence="2 3" key="1">
    <citation type="journal article" date="2014" name="Genome Biol. Evol.">
        <title>Comparative genomics and transcriptomics analyses reveal divergent lifestyle features of nematode endoparasitic fungus Hirsutella minnesotensis.</title>
        <authorList>
            <person name="Lai Y."/>
            <person name="Liu K."/>
            <person name="Zhang X."/>
            <person name="Zhang X."/>
            <person name="Li K."/>
            <person name="Wang N."/>
            <person name="Shu C."/>
            <person name="Wu Y."/>
            <person name="Wang C."/>
            <person name="Bushley K.E."/>
            <person name="Xiang M."/>
            <person name="Liu X."/>
        </authorList>
    </citation>
    <scope>NUCLEOTIDE SEQUENCE [LARGE SCALE GENOMIC DNA]</scope>
    <source>
        <strain evidence="2 3">3608</strain>
    </source>
</reference>
<feature type="compositionally biased region" description="Basic and acidic residues" evidence="1">
    <location>
        <begin position="39"/>
        <end position="52"/>
    </location>
</feature>
<name>A0A0F7ZGU4_9HYPO</name>
<dbReference type="EMBL" id="KQ030572">
    <property type="protein sequence ID" value="KJZ71496.1"/>
    <property type="molecule type" value="Genomic_DNA"/>
</dbReference>
<accession>A0A0F7ZGU4</accession>
<gene>
    <name evidence="2" type="ORF">HIM_09135</name>
</gene>
<keyword evidence="3" id="KW-1185">Reference proteome</keyword>
<dbReference type="AlphaFoldDB" id="A0A0F7ZGU4"/>
<proteinExistence type="predicted"/>
<protein>
    <submittedName>
        <fullName evidence="2">Uncharacterized protein</fullName>
    </submittedName>
</protein>
<feature type="compositionally biased region" description="Basic residues" evidence="1">
    <location>
        <begin position="85"/>
        <end position="97"/>
    </location>
</feature>
<dbReference type="Proteomes" id="UP000054481">
    <property type="component" value="Unassembled WGS sequence"/>
</dbReference>
<feature type="region of interest" description="Disordered" evidence="1">
    <location>
        <begin position="1"/>
        <end position="97"/>
    </location>
</feature>
<feature type="compositionally biased region" description="Basic and acidic residues" evidence="1">
    <location>
        <begin position="66"/>
        <end position="79"/>
    </location>
</feature>
<evidence type="ECO:0000256" key="1">
    <source>
        <dbReference type="SAM" id="MobiDB-lite"/>
    </source>
</evidence>